<dbReference type="InterPro" id="IPR016185">
    <property type="entry name" value="PreATP-grasp_dom_sf"/>
</dbReference>
<evidence type="ECO:0000259" key="6">
    <source>
        <dbReference type="PROSITE" id="PS50975"/>
    </source>
</evidence>
<dbReference type="PROSITE" id="PS50975">
    <property type="entry name" value="ATP_GRASP"/>
    <property type="match status" value="1"/>
</dbReference>
<dbReference type="EMBL" id="LIBB01000019">
    <property type="protein sequence ID" value="KRO73205.1"/>
    <property type="molecule type" value="Genomic_DNA"/>
</dbReference>
<dbReference type="InterPro" id="IPR011761">
    <property type="entry name" value="ATP-grasp"/>
</dbReference>
<keyword evidence="1 4" id="KW-0547">Nucleotide-binding</keyword>
<dbReference type="SUPFAM" id="SSF56059">
    <property type="entry name" value="Glutathione synthetase ATP-binding domain-like"/>
    <property type="match status" value="1"/>
</dbReference>
<feature type="binding site" evidence="4">
    <location>
        <position position="148"/>
    </location>
    <ligand>
        <name>ATP</name>
        <dbReference type="ChEBI" id="CHEBI:30616"/>
    </ligand>
</feature>
<dbReference type="Proteomes" id="UP000051934">
    <property type="component" value="Unassembled WGS sequence"/>
</dbReference>
<dbReference type="Gene3D" id="3.30.470.20">
    <property type="entry name" value="ATP-grasp fold, B domain"/>
    <property type="match status" value="1"/>
</dbReference>
<dbReference type="InterPro" id="IPR040686">
    <property type="entry name" value="PurK_C"/>
</dbReference>
<organism evidence="7 8">
    <name type="scientific">OM182 bacterium BACL3 MAG-120507-bin80</name>
    <dbReference type="NCBI Taxonomy" id="1655577"/>
    <lineage>
        <taxon>Bacteria</taxon>
        <taxon>Pseudomonadati</taxon>
        <taxon>Pseudomonadota</taxon>
        <taxon>Gammaproteobacteria</taxon>
        <taxon>OMG group</taxon>
        <taxon>OM182 clade</taxon>
    </lineage>
</organism>
<dbReference type="Gene3D" id="3.40.50.20">
    <property type="match status" value="1"/>
</dbReference>
<protein>
    <recommendedName>
        <fullName evidence="4 5">N5-carboxyaminoimidazole ribonucleotide synthase</fullName>
        <shortName evidence="4 5">N5-CAIR synthase</shortName>
        <ecNumber evidence="4 5">6.3.4.18</ecNumber>
    </recommendedName>
    <alternativeName>
        <fullName evidence="4 5">5-(carboxyamino)imidazole ribonucleotide synthetase</fullName>
    </alternativeName>
</protein>
<evidence type="ECO:0000256" key="3">
    <source>
        <dbReference type="ARBA" id="ARBA00022840"/>
    </source>
</evidence>
<dbReference type="Pfam" id="PF22660">
    <property type="entry name" value="RS_preATP-grasp-like"/>
    <property type="match status" value="1"/>
</dbReference>
<dbReference type="GO" id="GO:0004638">
    <property type="term" value="F:phosphoribosylaminoimidazole carboxylase activity"/>
    <property type="evidence" value="ECO:0007669"/>
    <property type="project" value="InterPro"/>
</dbReference>
<feature type="binding site" evidence="4">
    <location>
        <position position="192"/>
    </location>
    <ligand>
        <name>ATP</name>
        <dbReference type="ChEBI" id="CHEBI:30616"/>
    </ligand>
</feature>
<keyword evidence="2 4" id="KW-0658">Purine biosynthesis</keyword>
<dbReference type="InterPro" id="IPR013815">
    <property type="entry name" value="ATP_grasp_subdomain_1"/>
</dbReference>
<dbReference type="HAMAP" id="MF_01928">
    <property type="entry name" value="PurK"/>
    <property type="match status" value="1"/>
</dbReference>
<dbReference type="SUPFAM" id="SSF52440">
    <property type="entry name" value="PreATP-grasp domain"/>
    <property type="match status" value="1"/>
</dbReference>
<feature type="binding site" evidence="4">
    <location>
        <begin position="269"/>
        <end position="270"/>
    </location>
    <ligand>
        <name>ATP</name>
        <dbReference type="ChEBI" id="CHEBI:30616"/>
    </ligand>
</feature>
<evidence type="ECO:0000256" key="2">
    <source>
        <dbReference type="ARBA" id="ARBA00022755"/>
    </source>
</evidence>
<feature type="domain" description="ATP-grasp" evidence="6">
    <location>
        <begin position="112"/>
        <end position="299"/>
    </location>
</feature>
<evidence type="ECO:0000313" key="7">
    <source>
        <dbReference type="EMBL" id="KRO73205.1"/>
    </source>
</evidence>
<dbReference type="InterPro" id="IPR054350">
    <property type="entry name" value="PurT/PurK_preATP-grasp"/>
</dbReference>
<comment type="catalytic activity">
    <reaction evidence="4 5">
        <text>5-amino-1-(5-phospho-beta-D-ribosyl)imidazole + hydrogencarbonate + ATP = 5-carboxyamino-1-(5-phospho-D-ribosyl)imidazole + ADP + phosphate + 2 H(+)</text>
        <dbReference type="Rhea" id="RHEA:19317"/>
        <dbReference type="ChEBI" id="CHEBI:15378"/>
        <dbReference type="ChEBI" id="CHEBI:17544"/>
        <dbReference type="ChEBI" id="CHEBI:30616"/>
        <dbReference type="ChEBI" id="CHEBI:43474"/>
        <dbReference type="ChEBI" id="CHEBI:58730"/>
        <dbReference type="ChEBI" id="CHEBI:137981"/>
        <dbReference type="ChEBI" id="CHEBI:456216"/>
        <dbReference type="EC" id="6.3.4.18"/>
    </reaction>
</comment>
<dbReference type="GO" id="GO:0034028">
    <property type="term" value="F:5-(carboxyamino)imidazole ribonucleotide synthase activity"/>
    <property type="evidence" value="ECO:0007669"/>
    <property type="project" value="UniProtKB-UniRule"/>
</dbReference>
<name>A0A0R2SEE8_9GAMM</name>
<comment type="function">
    <text evidence="5">Catalyzes the ATP-dependent conversion of 5-aminoimidazole ribonucleotide (AIR) and HCO(3)- to N5-carboxyaminoimidazole ribonucleotide (N5-CAIR).</text>
</comment>
<dbReference type="InterPro" id="IPR011054">
    <property type="entry name" value="Rudment_hybrid_motif"/>
</dbReference>
<accession>A0A0R2SEE8</accession>
<sequence>MRIGIIGCGQLARMLALAGWPLGLKFSFLAEPGDTGDCVRGLGELVPMPDGFEAMAITELAEKVYTSLEKPDVITVEKESVPVDLLEALKKYCAVYPDPKAVRICQNRGCEKEFIEGVGAAMAPKIVVNTAAELKLAIEQLGFPVIVKTCEDGYDGLNQWKMDTAGDLTEFLESRDSIVESVVEKRVNFSREISLILVRAADGRTASYPATQNWHEGGILRASLAPAQDIDEGLAKQIQDLTERVLGNIDYVGVLAIECFVVDGKLLVNELAPRVHNSGHWTQQGAATSQFENHLRAIAGLPLGSTEVHGFAGMVNLLGVEVTAQTALKPNAFFHTYNKSVRPNRKVGHINIVHNDAEAMKKQLDATIAAIYSD</sequence>
<comment type="caution">
    <text evidence="4">Lacks conserved residue(s) required for the propagation of feature annotation.</text>
</comment>
<comment type="similarity">
    <text evidence="4 5">Belongs to the PurK/PurT family.</text>
</comment>
<dbReference type="PANTHER" id="PTHR11609:SF5">
    <property type="entry name" value="PHOSPHORIBOSYLAMINOIMIDAZOLE CARBOXYLASE"/>
    <property type="match status" value="1"/>
</dbReference>
<dbReference type="AlphaFoldDB" id="A0A0R2SEE8"/>
<gene>
    <name evidence="4 5" type="primary">purK</name>
    <name evidence="7" type="ORF">ABR69_06535</name>
</gene>
<dbReference type="GO" id="GO:0005829">
    <property type="term" value="C:cytosol"/>
    <property type="evidence" value="ECO:0007669"/>
    <property type="project" value="TreeGrafter"/>
</dbReference>
<dbReference type="EC" id="6.3.4.18" evidence="4 5"/>
<comment type="caution">
    <text evidence="7">The sequence shown here is derived from an EMBL/GenBank/DDBJ whole genome shotgun (WGS) entry which is preliminary data.</text>
</comment>
<dbReference type="Gene3D" id="3.30.1490.20">
    <property type="entry name" value="ATP-grasp fold, A domain"/>
    <property type="match status" value="1"/>
</dbReference>
<dbReference type="Pfam" id="PF02222">
    <property type="entry name" value="ATP-grasp"/>
    <property type="match status" value="1"/>
</dbReference>
<comment type="subunit">
    <text evidence="4 5">Homodimer.</text>
</comment>
<comment type="pathway">
    <text evidence="4 5">Purine metabolism; IMP biosynthesis via de novo pathway; 5-amino-1-(5-phospho-D-ribosyl)imidazole-4-carboxylate from 5-amino-1-(5-phospho-D-ribosyl)imidazole (N5-CAIR route): step 1/2.</text>
</comment>
<keyword evidence="4 5" id="KW-0436">Ligase</keyword>
<dbReference type="PANTHER" id="PTHR11609">
    <property type="entry name" value="PURINE BIOSYNTHESIS PROTEIN 6/7, PUR6/7"/>
    <property type="match status" value="1"/>
</dbReference>
<dbReference type="InterPro" id="IPR003135">
    <property type="entry name" value="ATP-grasp_carboxylate-amine"/>
</dbReference>
<evidence type="ECO:0000256" key="5">
    <source>
        <dbReference type="RuleBase" id="RU361200"/>
    </source>
</evidence>
<dbReference type="InterPro" id="IPR005875">
    <property type="entry name" value="PurK"/>
</dbReference>
<dbReference type="GO" id="GO:0005524">
    <property type="term" value="F:ATP binding"/>
    <property type="evidence" value="ECO:0007669"/>
    <property type="project" value="UniProtKB-UniRule"/>
</dbReference>
<feature type="binding site" evidence="4">
    <location>
        <position position="215"/>
    </location>
    <ligand>
        <name>ATP</name>
        <dbReference type="ChEBI" id="CHEBI:30616"/>
    </ligand>
</feature>
<evidence type="ECO:0000256" key="4">
    <source>
        <dbReference type="HAMAP-Rule" id="MF_01928"/>
    </source>
</evidence>
<feature type="binding site" evidence="4">
    <location>
        <position position="108"/>
    </location>
    <ligand>
        <name>ATP</name>
        <dbReference type="ChEBI" id="CHEBI:30616"/>
    </ligand>
</feature>
<keyword evidence="3 4" id="KW-0067">ATP-binding</keyword>
<dbReference type="SUPFAM" id="SSF51246">
    <property type="entry name" value="Rudiment single hybrid motif"/>
    <property type="match status" value="1"/>
</dbReference>
<evidence type="ECO:0000313" key="8">
    <source>
        <dbReference type="Proteomes" id="UP000051934"/>
    </source>
</evidence>
<dbReference type="Pfam" id="PF17769">
    <property type="entry name" value="PurK_C"/>
    <property type="match status" value="1"/>
</dbReference>
<dbReference type="GO" id="GO:0006189">
    <property type="term" value="P:'de novo' IMP biosynthetic process"/>
    <property type="evidence" value="ECO:0007669"/>
    <property type="project" value="UniProtKB-UniRule"/>
</dbReference>
<reference evidence="7 8" key="1">
    <citation type="submission" date="2015-10" db="EMBL/GenBank/DDBJ databases">
        <title>Metagenome-Assembled Genomes uncover a global brackish microbiome.</title>
        <authorList>
            <person name="Hugerth L.W."/>
            <person name="Larsson J."/>
            <person name="Alneberg J."/>
            <person name="Lindh M.V."/>
            <person name="Legrand C."/>
            <person name="Pinhassi J."/>
            <person name="Andersson A.F."/>
        </authorList>
    </citation>
    <scope>NUCLEOTIDE SEQUENCE [LARGE SCALE GENOMIC DNA]</scope>
    <source>
        <strain evidence="7">BACL4 MAG-120507-bin80</strain>
    </source>
</reference>
<dbReference type="GO" id="GO:0046872">
    <property type="term" value="F:metal ion binding"/>
    <property type="evidence" value="ECO:0007669"/>
    <property type="project" value="InterPro"/>
</dbReference>
<feature type="binding site" evidence="4">
    <location>
        <begin position="184"/>
        <end position="187"/>
    </location>
    <ligand>
        <name>ATP</name>
        <dbReference type="ChEBI" id="CHEBI:30616"/>
    </ligand>
</feature>
<dbReference type="UniPathway" id="UPA00074">
    <property type="reaction ID" value="UER00942"/>
</dbReference>
<evidence type="ECO:0000256" key="1">
    <source>
        <dbReference type="ARBA" id="ARBA00022741"/>
    </source>
</evidence>
<dbReference type="NCBIfam" id="NF004679">
    <property type="entry name" value="PRK06019.1-5"/>
    <property type="match status" value="1"/>
</dbReference>
<proteinExistence type="inferred from homology"/>
<dbReference type="NCBIfam" id="TIGR01161">
    <property type="entry name" value="purK"/>
    <property type="match status" value="1"/>
</dbReference>
<comment type="function">
    <text evidence="4">Catalyzes the ATP-dependent conversion of 5-aminoimidazole ribonucleotide (AIR) and HCO(3)(-) to N5-carboxyaminoimidazole ribonucleotide (N5-CAIR).</text>
</comment>